<sequence length="186" mass="21925">MYLKSFNKNRQILISMKYMINEKDSLVCRIVFRSSMHIKNANKIFHLIEGQLGLFVKYLYILIMDNLWIIYCSLNKLMLSFHAPIVLIFDLLVKAAFSAYSPRHAFFVDILRYRSSNFFFNFKKQAFNAIKHEACTCLFIKNEIKKEKFQESLGTSNGKLESLILSQICNCTDLYHSQGVERFFVR</sequence>
<name>A0A3M7S5H2_BRAPC</name>
<gene>
    <name evidence="2" type="ORF">BpHYR1_022311</name>
</gene>
<dbReference type="AlphaFoldDB" id="A0A3M7S5H2"/>
<keyword evidence="1" id="KW-1133">Transmembrane helix</keyword>
<feature type="transmembrane region" description="Helical" evidence="1">
    <location>
        <begin position="77"/>
        <end position="97"/>
    </location>
</feature>
<accession>A0A3M7S5H2</accession>
<reference evidence="2 3" key="1">
    <citation type="journal article" date="2018" name="Sci. Rep.">
        <title>Genomic signatures of local adaptation to the degree of environmental predictability in rotifers.</title>
        <authorList>
            <person name="Franch-Gras L."/>
            <person name="Hahn C."/>
            <person name="Garcia-Roger E.M."/>
            <person name="Carmona M.J."/>
            <person name="Serra M."/>
            <person name="Gomez A."/>
        </authorList>
    </citation>
    <scope>NUCLEOTIDE SEQUENCE [LARGE SCALE GENOMIC DNA]</scope>
    <source>
        <strain evidence="2">HYR1</strain>
    </source>
</reference>
<dbReference type="EMBL" id="REGN01002033">
    <property type="protein sequence ID" value="RNA30848.1"/>
    <property type="molecule type" value="Genomic_DNA"/>
</dbReference>
<keyword evidence="1" id="KW-0812">Transmembrane</keyword>
<keyword evidence="3" id="KW-1185">Reference proteome</keyword>
<proteinExistence type="predicted"/>
<comment type="caution">
    <text evidence="2">The sequence shown here is derived from an EMBL/GenBank/DDBJ whole genome shotgun (WGS) entry which is preliminary data.</text>
</comment>
<organism evidence="2 3">
    <name type="scientific">Brachionus plicatilis</name>
    <name type="common">Marine rotifer</name>
    <name type="synonym">Brachionus muelleri</name>
    <dbReference type="NCBI Taxonomy" id="10195"/>
    <lineage>
        <taxon>Eukaryota</taxon>
        <taxon>Metazoa</taxon>
        <taxon>Spiralia</taxon>
        <taxon>Gnathifera</taxon>
        <taxon>Rotifera</taxon>
        <taxon>Eurotatoria</taxon>
        <taxon>Monogononta</taxon>
        <taxon>Pseudotrocha</taxon>
        <taxon>Ploima</taxon>
        <taxon>Brachionidae</taxon>
        <taxon>Brachionus</taxon>
    </lineage>
</organism>
<feature type="transmembrane region" description="Helical" evidence="1">
    <location>
        <begin position="52"/>
        <end position="71"/>
    </location>
</feature>
<evidence type="ECO:0000256" key="1">
    <source>
        <dbReference type="SAM" id="Phobius"/>
    </source>
</evidence>
<protein>
    <submittedName>
        <fullName evidence="2">Uncharacterized protein</fullName>
    </submittedName>
</protein>
<dbReference type="Proteomes" id="UP000276133">
    <property type="component" value="Unassembled WGS sequence"/>
</dbReference>
<evidence type="ECO:0000313" key="2">
    <source>
        <dbReference type="EMBL" id="RNA30848.1"/>
    </source>
</evidence>
<evidence type="ECO:0000313" key="3">
    <source>
        <dbReference type="Proteomes" id="UP000276133"/>
    </source>
</evidence>
<keyword evidence="1" id="KW-0472">Membrane</keyword>